<dbReference type="SUPFAM" id="SSF50978">
    <property type="entry name" value="WD40 repeat-like"/>
    <property type="match status" value="1"/>
</dbReference>
<dbReference type="Gene3D" id="2.130.10.10">
    <property type="entry name" value="YVTN repeat-like/Quinoprotein amine dehydrogenase"/>
    <property type="match status" value="2"/>
</dbReference>
<dbReference type="AlphaFoldDB" id="A0A9P3LG93"/>
<dbReference type="PROSITE" id="PS50294">
    <property type="entry name" value="WD_REPEATS_REGION"/>
    <property type="match status" value="1"/>
</dbReference>
<evidence type="ECO:0008006" key="5">
    <source>
        <dbReference type="Google" id="ProtNLM"/>
    </source>
</evidence>
<reference evidence="3 4" key="1">
    <citation type="submission" date="2021-08" db="EMBL/GenBank/DDBJ databases">
        <title>Draft Genome Sequence of Phanerochaete sordida strain YK-624.</title>
        <authorList>
            <person name="Mori T."/>
            <person name="Dohra H."/>
            <person name="Suzuki T."/>
            <person name="Kawagishi H."/>
            <person name="Hirai H."/>
        </authorList>
    </citation>
    <scope>NUCLEOTIDE SEQUENCE [LARGE SCALE GENOMIC DNA]</scope>
    <source>
        <strain evidence="3 4">YK-624</strain>
    </source>
</reference>
<dbReference type="PROSITE" id="PS50082">
    <property type="entry name" value="WD_REPEATS_2"/>
    <property type="match status" value="2"/>
</dbReference>
<dbReference type="GO" id="GO:0000209">
    <property type="term" value="P:protein polyubiquitination"/>
    <property type="evidence" value="ECO:0007669"/>
    <property type="project" value="TreeGrafter"/>
</dbReference>
<proteinExistence type="predicted"/>
<evidence type="ECO:0000313" key="3">
    <source>
        <dbReference type="EMBL" id="GJE94331.1"/>
    </source>
</evidence>
<gene>
    <name evidence="3" type="ORF">PsYK624_105000</name>
</gene>
<keyword evidence="2" id="KW-0853">WD repeat</keyword>
<feature type="repeat" description="WD" evidence="2">
    <location>
        <begin position="129"/>
        <end position="170"/>
    </location>
</feature>
<name>A0A9P3LG93_9APHY</name>
<dbReference type="OrthoDB" id="3203311at2759"/>
<comment type="caution">
    <text evidence="3">The sequence shown here is derived from an EMBL/GenBank/DDBJ whole genome shotgun (WGS) entry which is preliminary data.</text>
</comment>
<feature type="repeat" description="WD" evidence="2">
    <location>
        <begin position="81"/>
        <end position="122"/>
    </location>
</feature>
<evidence type="ECO:0000256" key="2">
    <source>
        <dbReference type="PROSITE-ProRule" id="PRU00221"/>
    </source>
</evidence>
<dbReference type="SMART" id="SM00320">
    <property type="entry name" value="WD40"/>
    <property type="match status" value="4"/>
</dbReference>
<dbReference type="InterPro" id="IPR051983">
    <property type="entry name" value="WSB_SOCS-box_domain"/>
</dbReference>
<dbReference type="PANTHER" id="PTHR15622:SF2">
    <property type="entry name" value="U4_U6 SMALL NUCLEAR RIBONUCLEOPROTEIN PRP4"/>
    <property type="match status" value="1"/>
</dbReference>
<protein>
    <recommendedName>
        <fullName evidence="5">WD40 repeat-like protein</fullName>
    </recommendedName>
</protein>
<accession>A0A9P3LG93</accession>
<dbReference type="EMBL" id="BPQB01000039">
    <property type="protein sequence ID" value="GJE94331.1"/>
    <property type="molecule type" value="Genomic_DNA"/>
</dbReference>
<dbReference type="InterPro" id="IPR015943">
    <property type="entry name" value="WD40/YVTN_repeat-like_dom_sf"/>
</dbReference>
<dbReference type="InterPro" id="IPR001680">
    <property type="entry name" value="WD40_rpt"/>
</dbReference>
<dbReference type="InterPro" id="IPR036322">
    <property type="entry name" value="WD40_repeat_dom_sf"/>
</dbReference>
<dbReference type="PANTHER" id="PTHR15622">
    <property type="entry name" value="WD40 REPEAT PROTEIN"/>
    <property type="match status" value="1"/>
</dbReference>
<dbReference type="Pfam" id="PF00400">
    <property type="entry name" value="WD40"/>
    <property type="match status" value="3"/>
</dbReference>
<keyword evidence="1" id="KW-0833">Ubl conjugation pathway</keyword>
<organism evidence="3 4">
    <name type="scientific">Phanerochaete sordida</name>
    <dbReference type="NCBI Taxonomy" id="48140"/>
    <lineage>
        <taxon>Eukaryota</taxon>
        <taxon>Fungi</taxon>
        <taxon>Dikarya</taxon>
        <taxon>Basidiomycota</taxon>
        <taxon>Agaricomycotina</taxon>
        <taxon>Agaricomycetes</taxon>
        <taxon>Polyporales</taxon>
        <taxon>Phanerochaetaceae</taxon>
        <taxon>Phanerochaete</taxon>
    </lineage>
</organism>
<keyword evidence="4" id="KW-1185">Reference proteome</keyword>
<evidence type="ECO:0000256" key="1">
    <source>
        <dbReference type="ARBA" id="ARBA00022786"/>
    </source>
</evidence>
<sequence>MPEYLGSIVFSPDGSYVATSRLSSGTEMVLFDCRTGARAVLDGDGAKCLAFSPNSGRLASLSRRSRVCVWDTASGGKLVELAEAMDNLSAVAFSPDGSEMAVASYDGTVATYDSRTGERRFTFCVQSARDQETEKVQAVAYSPGSEIIACGADDGCVRLWNSKTGAFVAAFIGQPRGMQVARLVFTPSGLEILSVSHGDDRVVRLWNLRDALRLL</sequence>
<evidence type="ECO:0000313" key="4">
    <source>
        <dbReference type="Proteomes" id="UP000703269"/>
    </source>
</evidence>
<dbReference type="Proteomes" id="UP000703269">
    <property type="component" value="Unassembled WGS sequence"/>
</dbReference>